<dbReference type="OrthoDB" id="1100567at2"/>
<protein>
    <submittedName>
        <fullName evidence="3">FecR family protein</fullName>
    </submittedName>
</protein>
<evidence type="ECO:0000259" key="2">
    <source>
        <dbReference type="Pfam" id="PF16220"/>
    </source>
</evidence>
<reference evidence="3 4" key="1">
    <citation type="submission" date="2018-06" db="EMBL/GenBank/DDBJ databases">
        <title>Genomic Encyclopedia of Archaeal and Bacterial Type Strains, Phase II (KMG-II): from individual species to whole genera.</title>
        <authorList>
            <person name="Goeker M."/>
        </authorList>
    </citation>
    <scope>NUCLEOTIDE SEQUENCE [LARGE SCALE GENOMIC DNA]</scope>
    <source>
        <strain evidence="3 4">CFPB 3232</strain>
    </source>
</reference>
<dbReference type="Pfam" id="PF04773">
    <property type="entry name" value="FecR"/>
    <property type="match status" value="1"/>
</dbReference>
<feature type="domain" description="FecR protein" evidence="1">
    <location>
        <begin position="120"/>
        <end position="210"/>
    </location>
</feature>
<evidence type="ECO:0000313" key="4">
    <source>
        <dbReference type="Proteomes" id="UP000248856"/>
    </source>
</evidence>
<evidence type="ECO:0000259" key="1">
    <source>
        <dbReference type="Pfam" id="PF04773"/>
    </source>
</evidence>
<feature type="domain" description="FecR N-terminal" evidence="2">
    <location>
        <begin position="12"/>
        <end position="52"/>
    </location>
</feature>
<keyword evidence="4" id="KW-1185">Reference proteome</keyword>
<dbReference type="RefSeq" id="WP_146749197.1">
    <property type="nucleotide sequence ID" value="NZ_CBCSGC010000250.1"/>
</dbReference>
<dbReference type="PANTHER" id="PTHR30273">
    <property type="entry name" value="PERIPLASMIC SIGNAL SENSOR AND SIGMA FACTOR ACTIVATOR FECR-RELATED"/>
    <property type="match status" value="1"/>
</dbReference>
<dbReference type="EMBL" id="QLTA01000002">
    <property type="protein sequence ID" value="RAR86161.1"/>
    <property type="molecule type" value="Genomic_DNA"/>
</dbReference>
<gene>
    <name evidence="3" type="ORF">AX018_1002122</name>
</gene>
<dbReference type="GO" id="GO:0016989">
    <property type="term" value="F:sigma factor antagonist activity"/>
    <property type="evidence" value="ECO:0007669"/>
    <property type="project" value="TreeGrafter"/>
</dbReference>
<accession>A0A328ZJT1</accession>
<organism evidence="3 4">
    <name type="scientific">Paracidovorax anthurii</name>
    <dbReference type="NCBI Taxonomy" id="78229"/>
    <lineage>
        <taxon>Bacteria</taxon>
        <taxon>Pseudomonadati</taxon>
        <taxon>Pseudomonadota</taxon>
        <taxon>Betaproteobacteria</taxon>
        <taxon>Burkholderiales</taxon>
        <taxon>Comamonadaceae</taxon>
        <taxon>Paracidovorax</taxon>
    </lineage>
</organism>
<dbReference type="InterPro" id="IPR006860">
    <property type="entry name" value="FecR"/>
</dbReference>
<proteinExistence type="predicted"/>
<sequence length="326" mass="34285">MSADGAEESALRAAVDWRVRQESGRFGERDRQAFERWLATADHHRAAWARVAGVLDGPLATVRAADAGGAGRAQAALQALSQAQARRRRVLRGALALAGTGTATALVADRFAPVRDWTADLRTGTGQRREFTLADGTAVLLDARSAADVEGRGVAPGLRLRAGALIATPGTRGGDPLAVRTRDGEAVSGGGRFLCRCLPDATEAVALAGELRIRPGGGPARVLRAGEGAWFSAAGGVRAIPGRAADRAAWREGMLAVDDWPLGEVVEALRAYHAGLIRVSPEAAAVRVFGIFRLDVDEVLQTLAHTLPVRVRRLGPWLATIDRAAA</sequence>
<name>A0A328ZJT1_9BURK</name>
<dbReference type="Gene3D" id="2.60.120.1440">
    <property type="match status" value="1"/>
</dbReference>
<comment type="caution">
    <text evidence="3">The sequence shown here is derived from an EMBL/GenBank/DDBJ whole genome shotgun (WGS) entry which is preliminary data.</text>
</comment>
<dbReference type="InterPro" id="IPR032623">
    <property type="entry name" value="FecR_N"/>
</dbReference>
<dbReference type="Proteomes" id="UP000248856">
    <property type="component" value="Unassembled WGS sequence"/>
</dbReference>
<dbReference type="AlphaFoldDB" id="A0A328ZJT1"/>
<evidence type="ECO:0000313" key="3">
    <source>
        <dbReference type="EMBL" id="RAR86161.1"/>
    </source>
</evidence>
<dbReference type="InterPro" id="IPR012373">
    <property type="entry name" value="Ferrdict_sens_TM"/>
</dbReference>
<dbReference type="Pfam" id="PF16220">
    <property type="entry name" value="DUF4880"/>
    <property type="match status" value="1"/>
</dbReference>
<dbReference type="PANTHER" id="PTHR30273:SF2">
    <property type="entry name" value="PROTEIN FECR"/>
    <property type="match status" value="1"/>
</dbReference>
<dbReference type="PIRSF" id="PIRSF018266">
    <property type="entry name" value="FecR"/>
    <property type="match status" value="1"/>
</dbReference>